<dbReference type="GO" id="GO:0016020">
    <property type="term" value="C:membrane"/>
    <property type="evidence" value="ECO:0007669"/>
    <property type="project" value="UniProtKB-SubCell"/>
</dbReference>
<sequence>MKPLEAMKAAFGHCLASAVAAALAYWLARELLGHPQPVFAAIAAIICLAPGVADHVKQGLSMMAGVAIGVAVGELALMIPDALWDVRLALAAFVAMMIASSFVATPVAAIQAGASALLVLLLGPKEAGFARLLDVSIGAAIGLILAFLFFTVRRRGA</sequence>
<evidence type="ECO:0000256" key="5">
    <source>
        <dbReference type="SAM" id="Phobius"/>
    </source>
</evidence>
<accession>A0AAE3N1T3</accession>
<evidence type="ECO:0000256" key="1">
    <source>
        <dbReference type="ARBA" id="ARBA00004141"/>
    </source>
</evidence>
<comment type="subcellular location">
    <subcellularLocation>
        <location evidence="1">Membrane</location>
        <topology evidence="1">Multi-pass membrane protein</topology>
    </subcellularLocation>
</comment>
<organism evidence="7 8">
    <name type="scientific">Ectorhizobium quercum</name>
    <dbReference type="NCBI Taxonomy" id="2965071"/>
    <lineage>
        <taxon>Bacteria</taxon>
        <taxon>Pseudomonadati</taxon>
        <taxon>Pseudomonadota</taxon>
        <taxon>Alphaproteobacteria</taxon>
        <taxon>Hyphomicrobiales</taxon>
        <taxon>Rhizobiaceae</taxon>
        <taxon>Ectorhizobium</taxon>
    </lineage>
</organism>
<keyword evidence="2 5" id="KW-0812">Transmembrane</keyword>
<dbReference type="Proteomes" id="UP001208771">
    <property type="component" value="Unassembled WGS sequence"/>
</dbReference>
<dbReference type="RefSeq" id="WP_306412489.1">
    <property type="nucleotide sequence ID" value="NZ_JANFPI010000006.1"/>
</dbReference>
<proteinExistence type="predicted"/>
<reference evidence="7" key="1">
    <citation type="submission" date="2022-07" db="EMBL/GenBank/DDBJ databases">
        <title>Ectorhizobium quercum gen.nov., sp. nov.</title>
        <authorList>
            <person name="Ma T."/>
            <person name="Li Y."/>
        </authorList>
    </citation>
    <scope>NUCLEOTIDE SEQUENCE</scope>
    <source>
        <strain evidence="7">BDR2-2</strain>
    </source>
</reference>
<dbReference type="EMBL" id="JANFPI010000006">
    <property type="protein sequence ID" value="MCX8998989.1"/>
    <property type="molecule type" value="Genomic_DNA"/>
</dbReference>
<evidence type="ECO:0000259" key="6">
    <source>
        <dbReference type="Pfam" id="PF13515"/>
    </source>
</evidence>
<evidence type="ECO:0000313" key="7">
    <source>
        <dbReference type="EMBL" id="MCX8998989.1"/>
    </source>
</evidence>
<dbReference type="InterPro" id="IPR049453">
    <property type="entry name" value="Memb_transporter_dom"/>
</dbReference>
<evidence type="ECO:0000256" key="3">
    <source>
        <dbReference type="ARBA" id="ARBA00022989"/>
    </source>
</evidence>
<feature type="transmembrane region" description="Helical" evidence="5">
    <location>
        <begin position="91"/>
        <end position="120"/>
    </location>
</feature>
<keyword evidence="3 5" id="KW-1133">Transmembrane helix</keyword>
<name>A0AAE3N1T3_9HYPH</name>
<gene>
    <name evidence="7" type="ORF">NOF55_17930</name>
</gene>
<feature type="transmembrane region" description="Helical" evidence="5">
    <location>
        <begin position="60"/>
        <end position="79"/>
    </location>
</feature>
<evidence type="ECO:0000256" key="4">
    <source>
        <dbReference type="ARBA" id="ARBA00023136"/>
    </source>
</evidence>
<keyword evidence="4 5" id="KW-0472">Membrane</keyword>
<feature type="transmembrane region" description="Helical" evidence="5">
    <location>
        <begin position="132"/>
        <end position="152"/>
    </location>
</feature>
<dbReference type="AlphaFoldDB" id="A0AAE3N1T3"/>
<protein>
    <submittedName>
        <fullName evidence="7">FUSC family protein</fullName>
    </submittedName>
</protein>
<evidence type="ECO:0000313" key="8">
    <source>
        <dbReference type="Proteomes" id="UP001208771"/>
    </source>
</evidence>
<comment type="caution">
    <text evidence="7">The sequence shown here is derived from an EMBL/GenBank/DDBJ whole genome shotgun (WGS) entry which is preliminary data.</text>
</comment>
<evidence type="ECO:0000256" key="2">
    <source>
        <dbReference type="ARBA" id="ARBA00022692"/>
    </source>
</evidence>
<dbReference type="Pfam" id="PF13515">
    <property type="entry name" value="FUSC_2"/>
    <property type="match status" value="1"/>
</dbReference>
<keyword evidence="8" id="KW-1185">Reference proteome</keyword>
<feature type="domain" description="Integral membrane bound transporter" evidence="6">
    <location>
        <begin position="24"/>
        <end position="144"/>
    </location>
</feature>